<sequence length="211" mass="23159">MELYRDSHNRALTDYPRPSVAVDTAVLTVPPDAPLSVLLVRTDSGWRLPGTFLHEGELLSDAALRSLRVKAGVTGLSPRQLQVFDDPARDNRGWVLSVAHLDAVPWSRLAIDESLARVASVTDVGTLPYGHNEILNQAVAAFRQSYALAPDPAGLLEQPFTLRQLQQLHETVAGEPMMRDTFRRTMEPQLRATGDFAAGTVGKPARLFARV</sequence>
<dbReference type="InterPro" id="IPR015797">
    <property type="entry name" value="NUDIX_hydrolase-like_dom_sf"/>
</dbReference>
<dbReference type="PANTHER" id="PTHR43736">
    <property type="entry name" value="ADP-RIBOSE PYROPHOSPHATASE"/>
    <property type="match status" value="1"/>
</dbReference>
<protein>
    <submittedName>
        <fullName evidence="2">ADP-ribose pyrophosphatase YjhB (NUDIX family)</fullName>
    </submittedName>
</protein>
<feature type="domain" description="NrtR DNA-binding winged helix" evidence="1">
    <location>
        <begin position="154"/>
        <end position="208"/>
    </location>
</feature>
<dbReference type="InterPro" id="IPR054105">
    <property type="entry name" value="WHD_NrtR"/>
</dbReference>
<evidence type="ECO:0000259" key="1">
    <source>
        <dbReference type="Pfam" id="PF21906"/>
    </source>
</evidence>
<dbReference type="InterPro" id="IPR036390">
    <property type="entry name" value="WH_DNA-bd_sf"/>
</dbReference>
<reference evidence="2 3" key="1">
    <citation type="submission" date="2019-06" db="EMBL/GenBank/DDBJ databases">
        <title>Sequencing the genomes of 1000 actinobacteria strains.</title>
        <authorList>
            <person name="Klenk H.-P."/>
        </authorList>
    </citation>
    <scope>NUCLEOTIDE SEQUENCE [LARGE SCALE GENOMIC DNA]</scope>
    <source>
        <strain evidence="2 3">DSM 21947</strain>
    </source>
</reference>
<accession>A0A8H2PYP1</accession>
<dbReference type="Gene3D" id="3.90.79.10">
    <property type="entry name" value="Nucleoside Triphosphate Pyrophosphohydrolase"/>
    <property type="match status" value="1"/>
</dbReference>
<dbReference type="Gene3D" id="1.10.10.10">
    <property type="entry name" value="Winged helix-like DNA-binding domain superfamily/Winged helix DNA-binding domain"/>
    <property type="match status" value="1"/>
</dbReference>
<proteinExistence type="predicted"/>
<evidence type="ECO:0000313" key="2">
    <source>
        <dbReference type="EMBL" id="TQO19928.1"/>
    </source>
</evidence>
<dbReference type="AlphaFoldDB" id="A0A8H2PYP1"/>
<evidence type="ECO:0000313" key="3">
    <source>
        <dbReference type="Proteomes" id="UP000316560"/>
    </source>
</evidence>
<organism evidence="2 3">
    <name type="scientific">Rhodoglobus vestalii</name>
    <dbReference type="NCBI Taxonomy" id="193384"/>
    <lineage>
        <taxon>Bacteria</taxon>
        <taxon>Bacillati</taxon>
        <taxon>Actinomycetota</taxon>
        <taxon>Actinomycetes</taxon>
        <taxon>Micrococcales</taxon>
        <taxon>Microbacteriaceae</taxon>
        <taxon>Rhodoglobus</taxon>
    </lineage>
</organism>
<dbReference type="SUPFAM" id="SSF55811">
    <property type="entry name" value="Nudix"/>
    <property type="match status" value="1"/>
</dbReference>
<dbReference type="RefSeq" id="WP_141990349.1">
    <property type="nucleotide sequence ID" value="NZ_VFRA01000001.1"/>
</dbReference>
<dbReference type="PANTHER" id="PTHR43736:SF4">
    <property type="entry name" value="SLR1690 PROTEIN"/>
    <property type="match status" value="1"/>
</dbReference>
<dbReference type="InterPro" id="IPR036388">
    <property type="entry name" value="WH-like_DNA-bd_sf"/>
</dbReference>
<comment type="caution">
    <text evidence="2">The sequence shown here is derived from an EMBL/GenBank/DDBJ whole genome shotgun (WGS) entry which is preliminary data.</text>
</comment>
<dbReference type="OrthoDB" id="9786141at2"/>
<dbReference type="SUPFAM" id="SSF46785">
    <property type="entry name" value="Winged helix' DNA-binding domain"/>
    <property type="match status" value="1"/>
</dbReference>
<keyword evidence="3" id="KW-1185">Reference proteome</keyword>
<dbReference type="EMBL" id="VFRA01000001">
    <property type="protein sequence ID" value="TQO19928.1"/>
    <property type="molecule type" value="Genomic_DNA"/>
</dbReference>
<gene>
    <name evidence="2" type="ORF">FB472_1529</name>
</gene>
<dbReference type="CDD" id="cd18873">
    <property type="entry name" value="NUDIX_NadM_like"/>
    <property type="match status" value="1"/>
</dbReference>
<dbReference type="Pfam" id="PF21906">
    <property type="entry name" value="WHD_NrtR"/>
    <property type="match status" value="1"/>
</dbReference>
<dbReference type="Proteomes" id="UP000316560">
    <property type="component" value="Unassembled WGS sequence"/>
</dbReference>
<name>A0A8H2PYP1_9MICO</name>